<dbReference type="STRING" id="86416.Clopa_2350"/>
<dbReference type="KEGG" id="cpas:Clopa_2350"/>
<gene>
    <name evidence="2" type="ORF">Clopa_2350</name>
</gene>
<dbReference type="EMBL" id="CP003261">
    <property type="protein sequence ID" value="AGK97214.1"/>
    <property type="molecule type" value="Genomic_DNA"/>
</dbReference>
<evidence type="ECO:0000313" key="2">
    <source>
        <dbReference type="EMBL" id="AGK97214.1"/>
    </source>
</evidence>
<proteinExistence type="predicted"/>
<keyword evidence="1" id="KW-1133">Transmembrane helix</keyword>
<dbReference type="Proteomes" id="UP000013523">
    <property type="component" value="Chromosome"/>
</dbReference>
<dbReference type="AlphaFoldDB" id="R4K9L0"/>
<protein>
    <submittedName>
        <fullName evidence="2">Uncharacterized protein</fullName>
    </submittedName>
</protein>
<reference evidence="2 3" key="1">
    <citation type="submission" date="2012-01" db="EMBL/GenBank/DDBJ databases">
        <title>Complete sequence of chromosome of Clostridium pasteurianum BC1.</title>
        <authorList>
            <consortium name="US DOE Joint Genome Institute"/>
            <person name="Lucas S."/>
            <person name="Han J."/>
            <person name="Lapidus A."/>
            <person name="Cheng J.-F."/>
            <person name="Goodwin L."/>
            <person name="Pitluck S."/>
            <person name="Peters L."/>
            <person name="Mikhailova N."/>
            <person name="Teshima H."/>
            <person name="Detter J.C."/>
            <person name="Han C."/>
            <person name="Tapia R."/>
            <person name="Land M."/>
            <person name="Hauser L."/>
            <person name="Kyrpides N."/>
            <person name="Ivanova N."/>
            <person name="Pagani I."/>
            <person name="Dunn J."/>
            <person name="Taghavi S."/>
            <person name="Francis A."/>
            <person name="van der Lelie D."/>
            <person name="Woyke T."/>
        </authorList>
    </citation>
    <scope>NUCLEOTIDE SEQUENCE [LARGE SCALE GENOMIC DNA]</scope>
    <source>
        <strain evidence="2 3">BC1</strain>
    </source>
</reference>
<keyword evidence="3" id="KW-1185">Reference proteome</keyword>
<evidence type="ECO:0000256" key="1">
    <source>
        <dbReference type="SAM" id="Phobius"/>
    </source>
</evidence>
<accession>R4K9L0</accession>
<evidence type="ECO:0000313" key="3">
    <source>
        <dbReference type="Proteomes" id="UP000013523"/>
    </source>
</evidence>
<dbReference type="HOGENOM" id="CLU_2896155_0_0_9"/>
<name>R4K9L0_CLOPA</name>
<organism evidence="2 3">
    <name type="scientific">Clostridium pasteurianum BC1</name>
    <dbReference type="NCBI Taxonomy" id="86416"/>
    <lineage>
        <taxon>Bacteria</taxon>
        <taxon>Bacillati</taxon>
        <taxon>Bacillota</taxon>
        <taxon>Clostridia</taxon>
        <taxon>Eubacteriales</taxon>
        <taxon>Clostridiaceae</taxon>
        <taxon>Clostridium</taxon>
    </lineage>
</organism>
<sequence length="62" mass="7151">MSGNNYNIRALLFIMNLSAIILFSIMIRYILSMNLTQWEFVLPLSLDELSRSVSLLSPACRR</sequence>
<feature type="transmembrane region" description="Helical" evidence="1">
    <location>
        <begin position="6"/>
        <end position="31"/>
    </location>
</feature>
<keyword evidence="1" id="KW-0472">Membrane</keyword>
<keyword evidence="1" id="KW-0812">Transmembrane</keyword>